<gene>
    <name evidence="2" type="ORF">HYALB_00013757</name>
</gene>
<dbReference type="AlphaFoldDB" id="A0A9N9LXT3"/>
<evidence type="ECO:0000256" key="1">
    <source>
        <dbReference type="SAM" id="MobiDB-lite"/>
    </source>
</evidence>
<dbReference type="OrthoDB" id="5370011at2759"/>
<protein>
    <submittedName>
        <fullName evidence="2">Uncharacterized protein</fullName>
    </submittedName>
</protein>
<evidence type="ECO:0000313" key="3">
    <source>
        <dbReference type="Proteomes" id="UP000701801"/>
    </source>
</evidence>
<dbReference type="Proteomes" id="UP000701801">
    <property type="component" value="Unassembled WGS sequence"/>
</dbReference>
<accession>A0A9N9LXT3</accession>
<comment type="caution">
    <text evidence="2">The sequence shown here is derived from an EMBL/GenBank/DDBJ whole genome shotgun (WGS) entry which is preliminary data.</text>
</comment>
<feature type="compositionally biased region" description="Basic and acidic residues" evidence="1">
    <location>
        <begin position="68"/>
        <end position="79"/>
    </location>
</feature>
<evidence type="ECO:0000313" key="2">
    <source>
        <dbReference type="EMBL" id="CAG8981828.1"/>
    </source>
</evidence>
<proteinExistence type="predicted"/>
<dbReference type="EMBL" id="CAJVRM010000521">
    <property type="protein sequence ID" value="CAG8981828.1"/>
    <property type="molecule type" value="Genomic_DNA"/>
</dbReference>
<sequence length="356" mass="39645">MSSTARSGPNVPEEKKRKGGLLSRMKTVLKRSDGSKRLSFSAKPTAAPTSSTAEPSTTKKTKPTVASKQEELIEESKLSRDEPQLKKIIRSEVHAERARMLGERFRVTIEPQQYTGGDKIVYRIEKPIRVRIHRQCHKCNTVFGGNKICSSCEHVRCKGCPRYPPLKTGKDKEKALPAALSPSYIEPDNYWNLKEEITLTKPNPKPGCQPLVRKKPMQRVRRNCCACSALFMPNSKICPGCEHGRCTDCPRDPEKKKKYPHGYPGDLPSSNPANPVRYACHHCTKAYPPVPHPDSVQDQPAQSCARCGHQRCGSCERAPPVRVDPTEPDPEVLKRVEAKLAMLSLSFEGRGEGLGN</sequence>
<organism evidence="2 3">
    <name type="scientific">Hymenoscyphus albidus</name>
    <dbReference type="NCBI Taxonomy" id="595503"/>
    <lineage>
        <taxon>Eukaryota</taxon>
        <taxon>Fungi</taxon>
        <taxon>Dikarya</taxon>
        <taxon>Ascomycota</taxon>
        <taxon>Pezizomycotina</taxon>
        <taxon>Leotiomycetes</taxon>
        <taxon>Helotiales</taxon>
        <taxon>Helotiaceae</taxon>
        <taxon>Hymenoscyphus</taxon>
    </lineage>
</organism>
<feature type="compositionally biased region" description="Low complexity" evidence="1">
    <location>
        <begin position="41"/>
        <end position="67"/>
    </location>
</feature>
<keyword evidence="3" id="KW-1185">Reference proteome</keyword>
<name>A0A9N9LXT3_9HELO</name>
<reference evidence="2" key="1">
    <citation type="submission" date="2021-07" db="EMBL/GenBank/DDBJ databases">
        <authorList>
            <person name="Durling M."/>
        </authorList>
    </citation>
    <scope>NUCLEOTIDE SEQUENCE</scope>
</reference>
<feature type="region of interest" description="Disordered" evidence="1">
    <location>
        <begin position="1"/>
        <end position="79"/>
    </location>
</feature>